<keyword evidence="2" id="KW-1185">Reference proteome</keyword>
<dbReference type="Proteomes" id="UP000001822">
    <property type="component" value="Chromosome"/>
</dbReference>
<organism evidence="1 2">
    <name type="scientific">Cytophaga hutchinsonii (strain ATCC 33406 / DSM 1761 / CIP 103989 / NBRC 15051 / NCIMB 9469 / D465)</name>
    <dbReference type="NCBI Taxonomy" id="269798"/>
    <lineage>
        <taxon>Bacteria</taxon>
        <taxon>Pseudomonadati</taxon>
        <taxon>Bacteroidota</taxon>
        <taxon>Cytophagia</taxon>
        <taxon>Cytophagales</taxon>
        <taxon>Cytophagaceae</taxon>
        <taxon>Cytophaga</taxon>
    </lineage>
</organism>
<dbReference type="EMBL" id="CP000383">
    <property type="protein sequence ID" value="ABG60254.1"/>
    <property type="molecule type" value="Genomic_DNA"/>
</dbReference>
<dbReference type="KEGG" id="chu:CHU_3013"/>
<dbReference type="OrthoDB" id="962802at2"/>
<accession>A0A6N4SV20</accession>
<dbReference type="AlphaFoldDB" id="A0A6N4SV20"/>
<name>A0A6N4SV20_CYTH3</name>
<reference evidence="1 2" key="1">
    <citation type="journal article" date="2007" name="Appl. Environ. Microbiol.">
        <title>Genome sequence of the cellulolytic gliding bacterium Cytophaga hutchinsonii.</title>
        <authorList>
            <person name="Xie G."/>
            <person name="Bruce D.C."/>
            <person name="Challacombe J.F."/>
            <person name="Chertkov O."/>
            <person name="Detter J.C."/>
            <person name="Gilna P."/>
            <person name="Han C.S."/>
            <person name="Lucas S."/>
            <person name="Misra M."/>
            <person name="Myers G.L."/>
            <person name="Richardson P."/>
            <person name="Tapia R."/>
            <person name="Thayer N."/>
            <person name="Thompson L.S."/>
            <person name="Brettin T.S."/>
            <person name="Henrissat B."/>
            <person name="Wilson D.B."/>
            <person name="McBride M.J."/>
        </authorList>
    </citation>
    <scope>NUCLEOTIDE SEQUENCE [LARGE SCALE GENOMIC DNA]</scope>
    <source>
        <strain evidence="2">ATCC 33406 / DSM 1761 / CIP 103989 / NBRC 15051 / NCIMB 9469 / D465</strain>
    </source>
</reference>
<proteinExistence type="predicted"/>
<sequence>MGKRLQRIGISDIRANMQHLIDTDVHLVLKDGATYYGIITAWKNDSFEFKDFRNSKHHFLLADVFEIVVDKLAAY</sequence>
<gene>
    <name evidence="1" type="ordered locus">CHU_3013</name>
</gene>
<protein>
    <submittedName>
        <fullName evidence="1">Uncharacterized protein</fullName>
    </submittedName>
</protein>
<dbReference type="RefSeq" id="WP_011586364.1">
    <property type="nucleotide sequence ID" value="NC_008255.1"/>
</dbReference>
<evidence type="ECO:0000313" key="1">
    <source>
        <dbReference type="EMBL" id="ABG60254.1"/>
    </source>
</evidence>
<evidence type="ECO:0000313" key="2">
    <source>
        <dbReference type="Proteomes" id="UP000001822"/>
    </source>
</evidence>